<dbReference type="EMBL" id="CP000930">
    <property type="protein sequence ID" value="ABZ82809.1"/>
    <property type="molecule type" value="Genomic_DNA"/>
</dbReference>
<sequence>MSIKSQEQMIGNGMQRLYGGRKKSAGDAGAAKEKKRENNDKFYV</sequence>
<reference evidence="2 3" key="1">
    <citation type="journal article" date="2008" name="J. Bacteriol.">
        <title>The genome of Heliobacterium modesticaldum, a phototrophic representative of the Firmicutes containing the simplest photosynthetic apparatus.</title>
        <authorList>
            <person name="Sattley W.M."/>
            <person name="Madigan M.T."/>
            <person name="Swingley W.D."/>
            <person name="Cheung P.C."/>
            <person name="Clocksin K.M."/>
            <person name="Conrad A.L."/>
            <person name="Dejesa L.C."/>
            <person name="Honchak B.M."/>
            <person name="Jung D.O."/>
            <person name="Karbach L.E."/>
            <person name="Kurdoglu A."/>
            <person name="Lahiri S."/>
            <person name="Mastrian S.D."/>
            <person name="Page L.E."/>
            <person name="Taylor H.L."/>
            <person name="Wang Z.T."/>
            <person name="Raymond J."/>
            <person name="Chen M."/>
            <person name="Blankenship R.E."/>
            <person name="Touchman J.W."/>
        </authorList>
    </citation>
    <scope>NUCLEOTIDE SEQUENCE [LARGE SCALE GENOMIC DNA]</scope>
    <source>
        <strain evidence="3">ATCC 51547 / Ice1</strain>
    </source>
</reference>
<protein>
    <submittedName>
        <fullName evidence="2">Uncharacterized protein</fullName>
    </submittedName>
</protein>
<keyword evidence="3" id="KW-1185">Reference proteome</keyword>
<feature type="compositionally biased region" description="Basic and acidic residues" evidence="1">
    <location>
        <begin position="30"/>
        <end position="44"/>
    </location>
</feature>
<dbReference type="HOGENOM" id="CLU_3217057_0_0_9"/>
<feature type="region of interest" description="Disordered" evidence="1">
    <location>
        <begin position="1"/>
        <end position="44"/>
    </location>
</feature>
<dbReference type="AlphaFoldDB" id="B0TDU6"/>
<organism evidence="2 3">
    <name type="scientific">Heliobacterium modesticaldum (strain ATCC 51547 / Ice1)</name>
    <dbReference type="NCBI Taxonomy" id="498761"/>
    <lineage>
        <taxon>Bacteria</taxon>
        <taxon>Bacillati</taxon>
        <taxon>Bacillota</taxon>
        <taxon>Clostridia</taxon>
        <taxon>Eubacteriales</taxon>
        <taxon>Heliobacteriaceae</taxon>
        <taxon>Heliomicrobium</taxon>
    </lineage>
</organism>
<evidence type="ECO:0000313" key="2">
    <source>
        <dbReference type="EMBL" id="ABZ82809.1"/>
    </source>
</evidence>
<name>B0TDU6_HELMI</name>
<gene>
    <name evidence="2" type="ORF">HM1_0191</name>
</gene>
<dbReference type="Proteomes" id="UP000008550">
    <property type="component" value="Chromosome"/>
</dbReference>
<dbReference type="KEGG" id="hmo:HM1_0191"/>
<evidence type="ECO:0000256" key="1">
    <source>
        <dbReference type="SAM" id="MobiDB-lite"/>
    </source>
</evidence>
<evidence type="ECO:0000313" key="3">
    <source>
        <dbReference type="Proteomes" id="UP000008550"/>
    </source>
</evidence>
<proteinExistence type="predicted"/>
<accession>B0TDU6</accession>